<proteinExistence type="predicted"/>
<feature type="domain" description="RWD" evidence="1">
    <location>
        <begin position="10"/>
        <end position="114"/>
    </location>
</feature>
<sequence>MTDYDEEQHNEPEALASIYPDSFTVLSESPPSFTITVISEAGENDETVQTTLKFTYSEKYPDEAPLYEIFSQENLEDNDISGILKVLALQAEENLDRNLDTSDVRFLEDARNNVEVDESLFQEMTTWSWRMMKMVRTTILLTQRVTQLINGLRKRGSPESGLRASCTCVGENGVLLSLD</sequence>
<dbReference type="PROSITE" id="PS50908">
    <property type="entry name" value="RWD"/>
    <property type="match status" value="1"/>
</dbReference>
<evidence type="ECO:0000313" key="2">
    <source>
        <dbReference type="EMBL" id="KAK2112411.1"/>
    </source>
</evidence>
<gene>
    <name evidence="2" type="ORF">P7K49_012158</name>
</gene>
<dbReference type="InterPro" id="IPR040213">
    <property type="entry name" value="GIR2-like"/>
</dbReference>
<organism evidence="2 3">
    <name type="scientific">Saguinus oedipus</name>
    <name type="common">Cotton-top tamarin</name>
    <name type="synonym">Oedipomidas oedipus</name>
    <dbReference type="NCBI Taxonomy" id="9490"/>
    <lineage>
        <taxon>Eukaryota</taxon>
        <taxon>Metazoa</taxon>
        <taxon>Chordata</taxon>
        <taxon>Craniata</taxon>
        <taxon>Vertebrata</taxon>
        <taxon>Euteleostomi</taxon>
        <taxon>Mammalia</taxon>
        <taxon>Eutheria</taxon>
        <taxon>Euarchontoglires</taxon>
        <taxon>Primates</taxon>
        <taxon>Haplorrhini</taxon>
        <taxon>Platyrrhini</taxon>
        <taxon>Cebidae</taxon>
        <taxon>Callitrichinae</taxon>
        <taxon>Saguinus</taxon>
    </lineage>
</organism>
<protein>
    <recommendedName>
        <fullName evidence="1">RWD domain-containing protein</fullName>
    </recommendedName>
</protein>
<reference evidence="2 3" key="1">
    <citation type="submission" date="2023-05" db="EMBL/GenBank/DDBJ databases">
        <title>B98-5 Cell Line De Novo Hybrid Assembly: An Optical Mapping Approach.</title>
        <authorList>
            <person name="Kananen K."/>
            <person name="Auerbach J.A."/>
            <person name="Kautto E."/>
            <person name="Blachly J.S."/>
        </authorList>
    </citation>
    <scope>NUCLEOTIDE SEQUENCE [LARGE SCALE GENOMIC DNA]</scope>
    <source>
        <strain evidence="2">B95-8</strain>
        <tissue evidence="2">Cell line</tissue>
    </source>
</reference>
<evidence type="ECO:0000313" key="3">
    <source>
        <dbReference type="Proteomes" id="UP001266305"/>
    </source>
</evidence>
<dbReference type="InterPro" id="IPR006575">
    <property type="entry name" value="RWD_dom"/>
</dbReference>
<dbReference type="Proteomes" id="UP001266305">
    <property type="component" value="Unassembled WGS sequence"/>
</dbReference>
<accession>A0ABQ9VSP4</accession>
<dbReference type="Pfam" id="PF05773">
    <property type="entry name" value="RWD"/>
    <property type="match status" value="1"/>
</dbReference>
<dbReference type="InterPro" id="IPR016135">
    <property type="entry name" value="UBQ-conjugating_enzyme/RWD"/>
</dbReference>
<dbReference type="EMBL" id="JASSZA010000005">
    <property type="protein sequence ID" value="KAK2112411.1"/>
    <property type="molecule type" value="Genomic_DNA"/>
</dbReference>
<dbReference type="Gene3D" id="3.10.110.10">
    <property type="entry name" value="Ubiquitin Conjugating Enzyme"/>
    <property type="match status" value="1"/>
</dbReference>
<dbReference type="SMART" id="SM00591">
    <property type="entry name" value="RWD"/>
    <property type="match status" value="1"/>
</dbReference>
<evidence type="ECO:0000259" key="1">
    <source>
        <dbReference type="PROSITE" id="PS50908"/>
    </source>
</evidence>
<comment type="caution">
    <text evidence="2">The sequence shown here is derived from an EMBL/GenBank/DDBJ whole genome shotgun (WGS) entry which is preliminary data.</text>
</comment>
<keyword evidence="3" id="KW-1185">Reference proteome</keyword>
<dbReference type="CDD" id="cd23816">
    <property type="entry name" value="RWD_RWDD1"/>
    <property type="match status" value="1"/>
</dbReference>
<name>A0ABQ9VSP4_SAGOE</name>
<dbReference type="SUPFAM" id="SSF54495">
    <property type="entry name" value="UBC-like"/>
    <property type="match status" value="1"/>
</dbReference>
<dbReference type="PANTHER" id="PTHR12292">
    <property type="entry name" value="RWD DOMAIN-CONTAINING PROTEIN"/>
    <property type="match status" value="1"/>
</dbReference>